<evidence type="ECO:0000313" key="2">
    <source>
        <dbReference type="EMBL" id="KAJ3614794.1"/>
    </source>
</evidence>
<organism evidence="2 3">
    <name type="scientific">Muraenolepis orangiensis</name>
    <name type="common">Patagonian moray cod</name>
    <dbReference type="NCBI Taxonomy" id="630683"/>
    <lineage>
        <taxon>Eukaryota</taxon>
        <taxon>Metazoa</taxon>
        <taxon>Chordata</taxon>
        <taxon>Craniata</taxon>
        <taxon>Vertebrata</taxon>
        <taxon>Euteleostomi</taxon>
        <taxon>Actinopterygii</taxon>
        <taxon>Neopterygii</taxon>
        <taxon>Teleostei</taxon>
        <taxon>Neoteleostei</taxon>
        <taxon>Acanthomorphata</taxon>
        <taxon>Zeiogadaria</taxon>
        <taxon>Gadariae</taxon>
        <taxon>Gadiformes</taxon>
        <taxon>Muraenolepidoidei</taxon>
        <taxon>Muraenolepididae</taxon>
        <taxon>Muraenolepis</taxon>
    </lineage>
</organism>
<feature type="region of interest" description="Disordered" evidence="1">
    <location>
        <begin position="29"/>
        <end position="76"/>
    </location>
</feature>
<gene>
    <name evidence="2" type="ORF">NHX12_018364</name>
</gene>
<reference evidence="2" key="1">
    <citation type="submission" date="2022-07" db="EMBL/GenBank/DDBJ databases">
        <title>Chromosome-level genome of Muraenolepis orangiensis.</title>
        <authorList>
            <person name="Kim J."/>
        </authorList>
    </citation>
    <scope>NUCLEOTIDE SEQUENCE</scope>
    <source>
        <strain evidence="2">KU_S4_2022</strain>
        <tissue evidence="2">Muscle</tissue>
    </source>
</reference>
<dbReference type="AlphaFoldDB" id="A0A9Q0EX33"/>
<evidence type="ECO:0000256" key="1">
    <source>
        <dbReference type="SAM" id="MobiDB-lite"/>
    </source>
</evidence>
<sequence>MSSSPHPLHQRPCDWYRRVDRDRCHGVDCGAVEADGEGQSPIRGPGPCGTPSPPGHLHLPNPHRGRSIGPNQGTVS</sequence>
<accession>A0A9Q0EX33</accession>
<dbReference type="EMBL" id="JANIIK010000034">
    <property type="protein sequence ID" value="KAJ3614794.1"/>
    <property type="molecule type" value="Genomic_DNA"/>
</dbReference>
<keyword evidence="3" id="KW-1185">Reference proteome</keyword>
<dbReference type="Proteomes" id="UP001148018">
    <property type="component" value="Unassembled WGS sequence"/>
</dbReference>
<proteinExistence type="predicted"/>
<evidence type="ECO:0000313" key="3">
    <source>
        <dbReference type="Proteomes" id="UP001148018"/>
    </source>
</evidence>
<comment type="caution">
    <text evidence="2">The sequence shown here is derived from an EMBL/GenBank/DDBJ whole genome shotgun (WGS) entry which is preliminary data.</text>
</comment>
<name>A0A9Q0EX33_9TELE</name>
<protein>
    <submittedName>
        <fullName evidence="2">Uncharacterized protein</fullName>
    </submittedName>
</protein>